<organism evidence="1">
    <name type="scientific">uncultured Caudovirales phage</name>
    <dbReference type="NCBI Taxonomy" id="2100421"/>
    <lineage>
        <taxon>Viruses</taxon>
        <taxon>Duplodnaviria</taxon>
        <taxon>Heunggongvirae</taxon>
        <taxon>Uroviricota</taxon>
        <taxon>Caudoviricetes</taxon>
        <taxon>Peduoviridae</taxon>
        <taxon>Maltschvirus</taxon>
        <taxon>Maltschvirus maltsch</taxon>
    </lineage>
</organism>
<name>A0A6J5SWR7_9CAUD</name>
<dbReference type="EMBL" id="LR797474">
    <property type="protein sequence ID" value="CAB4219071.1"/>
    <property type="molecule type" value="Genomic_DNA"/>
</dbReference>
<proteinExistence type="predicted"/>
<sequence>MKKIVFIIFASILGITANAQVANIDSATAIIHRLVNSKFSASTIETEVNRLHKDADQNSMSILLDIDSIKLSNTFEKTDIAFNAIKHHLFALTGRSLSISKTVIYDNCSGDKNQDKEFRVEVILTDLTSFKYFGSDLVPCQYQISLIAAPVNGKWIYRTIWVASKQLSSAEIFNLKGQAYHGSRR</sequence>
<evidence type="ECO:0000313" key="1">
    <source>
        <dbReference type="EMBL" id="CAB4219071.1"/>
    </source>
</evidence>
<accession>A0A6J5SWR7</accession>
<gene>
    <name evidence="1" type="ORF">UFOVP1604_154</name>
</gene>
<reference evidence="1" key="1">
    <citation type="submission" date="2020-05" db="EMBL/GenBank/DDBJ databases">
        <authorList>
            <person name="Chiriac C."/>
            <person name="Salcher M."/>
            <person name="Ghai R."/>
            <person name="Kavagutti S V."/>
        </authorList>
    </citation>
    <scope>NUCLEOTIDE SEQUENCE</scope>
</reference>
<protein>
    <submittedName>
        <fullName evidence="1">Uncharacterized protein</fullName>
    </submittedName>
</protein>